<dbReference type="EMBL" id="FMWK01000006">
    <property type="protein sequence ID" value="SCZ78775.1"/>
    <property type="molecule type" value="Genomic_DNA"/>
</dbReference>
<dbReference type="Proteomes" id="UP000199428">
    <property type="component" value="Unassembled WGS sequence"/>
</dbReference>
<dbReference type="GO" id="GO:0044780">
    <property type="term" value="P:bacterial-type flagellum assembly"/>
    <property type="evidence" value="ECO:0007669"/>
    <property type="project" value="InterPro"/>
</dbReference>
<dbReference type="AlphaFoldDB" id="A0A1G5RXB0"/>
<sequence length="170" mass="18920">MASLMDELLLTMDGETEQYEKLISLNGEKKDSIIHKKLDVLEAITSQEQAIADSLLELEKRRAELLCHIAAVMGHDGEQITVSWMIDNLANQPVERKQLITARGKLIQAADNAQVLNIQTQNLLRQALEMVEFDITLIKSARQAPQTSNYGRDAETTGDLLGKSGFDAKQ</sequence>
<dbReference type="InterPro" id="IPR036679">
    <property type="entry name" value="FlgN-like_sf"/>
</dbReference>
<evidence type="ECO:0000313" key="4">
    <source>
        <dbReference type="Proteomes" id="UP000199428"/>
    </source>
</evidence>
<proteinExistence type="predicted"/>
<evidence type="ECO:0000256" key="2">
    <source>
        <dbReference type="SAM" id="MobiDB-lite"/>
    </source>
</evidence>
<protein>
    <submittedName>
        <fullName evidence="3">FlgN protein</fullName>
    </submittedName>
</protein>
<feature type="region of interest" description="Disordered" evidence="2">
    <location>
        <begin position="146"/>
        <end position="170"/>
    </location>
</feature>
<dbReference type="InterPro" id="IPR007809">
    <property type="entry name" value="FlgN-like"/>
</dbReference>
<organism evidence="3 4">
    <name type="scientific">Pseudobutyrivibrio xylanivorans</name>
    <dbReference type="NCBI Taxonomy" id="185007"/>
    <lineage>
        <taxon>Bacteria</taxon>
        <taxon>Bacillati</taxon>
        <taxon>Bacillota</taxon>
        <taxon>Clostridia</taxon>
        <taxon>Lachnospirales</taxon>
        <taxon>Lachnospiraceae</taxon>
        <taxon>Pseudobutyrivibrio</taxon>
    </lineage>
</organism>
<accession>A0A1G5RXB0</accession>
<keyword evidence="1" id="KW-1005">Bacterial flagellum biogenesis</keyword>
<dbReference type="Pfam" id="PF05130">
    <property type="entry name" value="FlgN"/>
    <property type="match status" value="1"/>
</dbReference>
<name>A0A1G5RXB0_PSEXY</name>
<reference evidence="3 4" key="1">
    <citation type="submission" date="2016-10" db="EMBL/GenBank/DDBJ databases">
        <authorList>
            <person name="de Groot N.N."/>
        </authorList>
    </citation>
    <scope>NUCLEOTIDE SEQUENCE [LARGE SCALE GENOMIC DNA]</scope>
    <source>
        <strain evidence="3 4">DSM 10317</strain>
    </source>
</reference>
<evidence type="ECO:0000313" key="3">
    <source>
        <dbReference type="EMBL" id="SCZ78775.1"/>
    </source>
</evidence>
<dbReference type="SUPFAM" id="SSF140566">
    <property type="entry name" value="FlgN-like"/>
    <property type="match status" value="1"/>
</dbReference>
<gene>
    <name evidence="3" type="ORF">SAMN02910350_01442</name>
</gene>
<dbReference type="RefSeq" id="WP_090162392.1">
    <property type="nucleotide sequence ID" value="NZ_FMWK01000006.1"/>
</dbReference>
<evidence type="ECO:0000256" key="1">
    <source>
        <dbReference type="ARBA" id="ARBA00022795"/>
    </source>
</evidence>
<dbReference type="Gene3D" id="1.20.58.300">
    <property type="entry name" value="FlgN-like"/>
    <property type="match status" value="1"/>
</dbReference>